<proteinExistence type="predicted"/>
<organism evidence="2">
    <name type="scientific">marine metagenome</name>
    <dbReference type="NCBI Taxonomy" id="408172"/>
    <lineage>
        <taxon>unclassified sequences</taxon>
        <taxon>metagenomes</taxon>
        <taxon>ecological metagenomes</taxon>
    </lineage>
</organism>
<protein>
    <recommendedName>
        <fullName evidence="3">Mandelate racemase/muconate lactonizing enzyme C-terminal domain-containing protein</fullName>
    </recommendedName>
</protein>
<dbReference type="InterPro" id="IPR036849">
    <property type="entry name" value="Enolase-like_C_sf"/>
</dbReference>
<evidence type="ECO:0008006" key="3">
    <source>
        <dbReference type="Google" id="ProtNLM"/>
    </source>
</evidence>
<dbReference type="Gene3D" id="3.20.20.120">
    <property type="entry name" value="Enolase-like C-terminal domain"/>
    <property type="match status" value="1"/>
</dbReference>
<dbReference type="AlphaFoldDB" id="A0A382I2E2"/>
<sequence length="398" mass="43241">MNIQHTDLEIQREPFARPFAFKGSAFHEKWNLLVRLRDESSIESFGLGGLAVLWSDARVFSRHSEMGGNALMVAVLERGLALARQTGEVSNPTDLLLGILPDVAEYARHVTGVEDLSRTFVLNALVALDNAAWVLWARANSIRDFDALIPARAAAGLGDRQQQIALAPAVGYNMPDEQIQSLLGQGAAVLKVKIGHPGEEEDMVAGDIAGLTRLHSLVGDAPTSLTTDGRVAYYLDANGRYRHRGPLERVLDAAETMGLTDRILLLEEPFAADVVDEVDVHGLPVRVAADESLHDPADVKRRHELGYGAVAIKPAGKTLSVAFEMIEQAQRNDMTAFVADNACVPWLVEWNKNVAARLPAFPGVRGGLIESNGAENYGRWLQMLAEHPCAGAPWLAAR</sequence>
<keyword evidence="1" id="KW-0479">Metal-binding</keyword>
<dbReference type="GO" id="GO:0046872">
    <property type="term" value="F:metal ion binding"/>
    <property type="evidence" value="ECO:0007669"/>
    <property type="project" value="UniProtKB-KW"/>
</dbReference>
<dbReference type="PANTHER" id="PTHR48073:SF2">
    <property type="entry name" value="O-SUCCINYLBENZOATE SYNTHASE"/>
    <property type="match status" value="1"/>
</dbReference>
<evidence type="ECO:0000256" key="1">
    <source>
        <dbReference type="ARBA" id="ARBA00022723"/>
    </source>
</evidence>
<feature type="non-terminal residue" evidence="2">
    <location>
        <position position="398"/>
    </location>
</feature>
<reference evidence="2" key="1">
    <citation type="submission" date="2018-05" db="EMBL/GenBank/DDBJ databases">
        <authorList>
            <person name="Lanie J.A."/>
            <person name="Ng W.-L."/>
            <person name="Kazmierczak K.M."/>
            <person name="Andrzejewski T.M."/>
            <person name="Davidsen T.M."/>
            <person name="Wayne K.J."/>
            <person name="Tettelin H."/>
            <person name="Glass J.I."/>
            <person name="Rusch D."/>
            <person name="Podicherti R."/>
            <person name="Tsui H.-C.T."/>
            <person name="Winkler M.E."/>
        </authorList>
    </citation>
    <scope>NUCLEOTIDE SEQUENCE</scope>
</reference>
<accession>A0A382I2E2</accession>
<dbReference type="SUPFAM" id="SSF51604">
    <property type="entry name" value="Enolase C-terminal domain-like"/>
    <property type="match status" value="1"/>
</dbReference>
<dbReference type="PANTHER" id="PTHR48073">
    <property type="entry name" value="O-SUCCINYLBENZOATE SYNTHASE-RELATED"/>
    <property type="match status" value="1"/>
</dbReference>
<evidence type="ECO:0000313" key="2">
    <source>
        <dbReference type="EMBL" id="SVB93492.1"/>
    </source>
</evidence>
<dbReference type="EMBL" id="UINC01064637">
    <property type="protein sequence ID" value="SVB93492.1"/>
    <property type="molecule type" value="Genomic_DNA"/>
</dbReference>
<name>A0A382I2E2_9ZZZZ</name>
<gene>
    <name evidence="2" type="ORF">METZ01_LOCUS246346</name>
</gene>